<gene>
    <name evidence="1" type="ORF">DEJ50_04710</name>
</gene>
<evidence type="ECO:0000313" key="2">
    <source>
        <dbReference type="Proteomes" id="UP000325211"/>
    </source>
</evidence>
<dbReference type="AlphaFoldDB" id="A0A5P2DAQ4"/>
<protein>
    <submittedName>
        <fullName evidence="1">DUF1269 domain-containing family protein</fullName>
    </submittedName>
</protein>
<dbReference type="InterPro" id="IPR046288">
    <property type="entry name" value="DUF6325"/>
</dbReference>
<accession>A0A5P2DAQ4</accession>
<dbReference type="Proteomes" id="UP000325211">
    <property type="component" value="Chromosome"/>
</dbReference>
<evidence type="ECO:0000313" key="1">
    <source>
        <dbReference type="EMBL" id="QES52166.1"/>
    </source>
</evidence>
<proteinExistence type="predicted"/>
<organism evidence="1 2">
    <name type="scientific">Streptomyces venezuelae</name>
    <dbReference type="NCBI Taxonomy" id="54571"/>
    <lineage>
        <taxon>Bacteria</taxon>
        <taxon>Bacillati</taxon>
        <taxon>Actinomycetota</taxon>
        <taxon>Actinomycetes</taxon>
        <taxon>Kitasatosporales</taxon>
        <taxon>Streptomycetaceae</taxon>
        <taxon>Streptomyces</taxon>
    </lineage>
</organism>
<dbReference type="Pfam" id="PF19850">
    <property type="entry name" value="DUF6325"/>
    <property type="match status" value="1"/>
</dbReference>
<reference evidence="1 2" key="1">
    <citation type="submission" date="2018-05" db="EMBL/GenBank/DDBJ databases">
        <title>Streptomyces venezuelae.</title>
        <authorList>
            <person name="Kim W."/>
            <person name="Lee N."/>
            <person name="Cho B.-K."/>
        </authorList>
    </citation>
    <scope>NUCLEOTIDE SEQUENCE [LARGE SCALE GENOMIC DNA]</scope>
    <source>
        <strain evidence="1 2">ATCC 21782</strain>
    </source>
</reference>
<name>A0A5P2DAQ4_STRVZ</name>
<dbReference type="EMBL" id="CP029190">
    <property type="protein sequence ID" value="QES52166.1"/>
    <property type="molecule type" value="Genomic_DNA"/>
</dbReference>
<sequence>MGPVDYLVVEFPGNRMTGEGFPLLLDLVERNVIRILDLLFVRKDEDGTVTALELQDLGDEVDLSVFAGASSGLLDQGDIDEAGAALEPNSSAGILVYENVWAAPFARAMRRSGAQLVANGRIPVQALLASLDAVEGTTPGGRAA</sequence>
<dbReference type="OrthoDB" id="1779644at2"/>